<dbReference type="AlphaFoldDB" id="A0A223S078"/>
<dbReference type="EMBL" id="CP022753">
    <property type="protein sequence ID" value="ASU81497.1"/>
    <property type="molecule type" value="Genomic_DNA"/>
</dbReference>
<sequence>MSVYACSLAVDDDQPIGPSGGYQLIRLPYGDVESYDGHDMHPAEQPDGVVSEFPDDRSALIWPAVDGWSIVEGVVHLEPGDYTEFRFRIIRDPLNLSTGHDSTRSEHRAPSPGGQYWAFSHLMYARVGTPLAIAVAHNASHDVAVTYAQFKLAIFA</sequence>
<protein>
    <submittedName>
        <fullName evidence="1">Uncharacterized protein</fullName>
    </submittedName>
</protein>
<organism evidence="1 2">
    <name type="scientific">Nocardiopsis gilva YIM 90087</name>
    <dbReference type="NCBI Taxonomy" id="1235441"/>
    <lineage>
        <taxon>Bacteria</taxon>
        <taxon>Bacillati</taxon>
        <taxon>Actinomycetota</taxon>
        <taxon>Actinomycetes</taxon>
        <taxon>Streptosporangiales</taxon>
        <taxon>Nocardiopsidaceae</taxon>
        <taxon>Nocardiopsis</taxon>
    </lineage>
</organism>
<dbReference type="OrthoDB" id="3425831at2"/>
<keyword evidence="2" id="KW-1185">Reference proteome</keyword>
<accession>A0A223S078</accession>
<gene>
    <name evidence="1" type="ORF">CDO52_00695</name>
</gene>
<reference evidence="1 2" key="1">
    <citation type="submission" date="2017-08" db="EMBL/GenBank/DDBJ databases">
        <title>The complete genome sequence of Nocardiopsis gilva YIM 90087.</title>
        <authorList>
            <person name="Yin M."/>
            <person name="Tang S."/>
        </authorList>
    </citation>
    <scope>NUCLEOTIDE SEQUENCE [LARGE SCALE GENOMIC DNA]</scope>
    <source>
        <strain evidence="1 2">YIM 90087</strain>
    </source>
</reference>
<proteinExistence type="predicted"/>
<evidence type="ECO:0000313" key="1">
    <source>
        <dbReference type="EMBL" id="ASU81497.1"/>
    </source>
</evidence>
<dbReference type="KEGG" id="ngv:CDO52_00695"/>
<dbReference type="Proteomes" id="UP000215005">
    <property type="component" value="Chromosome"/>
</dbReference>
<evidence type="ECO:0000313" key="2">
    <source>
        <dbReference type="Proteomes" id="UP000215005"/>
    </source>
</evidence>
<dbReference type="RefSeq" id="WP_017619490.1">
    <property type="nucleotide sequence ID" value="NZ_ANBG01000245.1"/>
</dbReference>
<name>A0A223S078_9ACTN</name>